<keyword evidence="4 9" id="KW-0863">Zinc-finger</keyword>
<dbReference type="InterPro" id="IPR050527">
    <property type="entry name" value="Snail/Krueppel_Znf"/>
</dbReference>
<sequence length="80" mass="8676">MESSEFFGCAVRCGKAFTSNAYLKCHTASVHNGNIPTCDICGKSFVCKGSLKKHIHKQHSGAIHTCKVCGKKCTRKSSLK</sequence>
<dbReference type="FunFam" id="3.30.160.60:FF:000100">
    <property type="entry name" value="Zinc finger 45-like"/>
    <property type="match status" value="1"/>
</dbReference>
<reference evidence="11 12" key="1">
    <citation type="submission" date="2020-02" db="EMBL/GenBank/DDBJ databases">
        <authorList>
            <person name="Ferguson B K."/>
        </authorList>
    </citation>
    <scope>NUCLEOTIDE SEQUENCE [LARGE SCALE GENOMIC DNA]</scope>
</reference>
<feature type="domain" description="C2H2-type" evidence="10">
    <location>
        <begin position="7"/>
        <end position="36"/>
    </location>
</feature>
<evidence type="ECO:0000259" key="10">
    <source>
        <dbReference type="PROSITE" id="PS50157"/>
    </source>
</evidence>
<keyword evidence="5" id="KW-0862">Zinc</keyword>
<evidence type="ECO:0000313" key="11">
    <source>
        <dbReference type="EMBL" id="CAB0043655.1"/>
    </source>
</evidence>
<protein>
    <recommendedName>
        <fullName evidence="10">C2H2-type domain-containing protein</fullName>
    </recommendedName>
</protein>
<keyword evidence="7" id="KW-0539">Nucleus</keyword>
<dbReference type="GO" id="GO:0000978">
    <property type="term" value="F:RNA polymerase II cis-regulatory region sequence-specific DNA binding"/>
    <property type="evidence" value="ECO:0007669"/>
    <property type="project" value="TreeGrafter"/>
</dbReference>
<evidence type="ECO:0000256" key="5">
    <source>
        <dbReference type="ARBA" id="ARBA00022833"/>
    </source>
</evidence>
<evidence type="ECO:0000256" key="2">
    <source>
        <dbReference type="ARBA" id="ARBA00022723"/>
    </source>
</evidence>
<comment type="subcellular location">
    <subcellularLocation>
        <location evidence="1">Nucleus</location>
    </subcellularLocation>
</comment>
<dbReference type="PANTHER" id="PTHR24388:SF54">
    <property type="entry name" value="PROTEIN ESCARGOT"/>
    <property type="match status" value="1"/>
</dbReference>
<dbReference type="GO" id="GO:0008270">
    <property type="term" value="F:zinc ion binding"/>
    <property type="evidence" value="ECO:0007669"/>
    <property type="project" value="UniProtKB-KW"/>
</dbReference>
<dbReference type="SMART" id="SM00355">
    <property type="entry name" value="ZnF_C2H2"/>
    <property type="match status" value="2"/>
</dbReference>
<evidence type="ECO:0000256" key="7">
    <source>
        <dbReference type="ARBA" id="ARBA00023242"/>
    </source>
</evidence>
<comment type="similarity">
    <text evidence="8">Belongs to the snail C2H2-type zinc-finger protein family.</text>
</comment>
<dbReference type="OrthoDB" id="3437960at2759"/>
<dbReference type="SUPFAM" id="SSF57667">
    <property type="entry name" value="beta-beta-alpha zinc fingers"/>
    <property type="match status" value="1"/>
</dbReference>
<keyword evidence="12" id="KW-1185">Reference proteome</keyword>
<dbReference type="PROSITE" id="PS00028">
    <property type="entry name" value="ZINC_FINGER_C2H2_1"/>
    <property type="match status" value="2"/>
</dbReference>
<keyword evidence="2" id="KW-0479">Metal-binding</keyword>
<name>A0A6H5J240_9HYME</name>
<dbReference type="AlphaFoldDB" id="A0A6H5J240"/>
<dbReference type="InterPro" id="IPR036236">
    <property type="entry name" value="Znf_C2H2_sf"/>
</dbReference>
<proteinExistence type="inferred from homology"/>
<dbReference type="PANTHER" id="PTHR24388">
    <property type="entry name" value="ZINC FINGER PROTEIN"/>
    <property type="match status" value="1"/>
</dbReference>
<dbReference type="Pfam" id="PF13894">
    <property type="entry name" value="zf-C2H2_4"/>
    <property type="match status" value="1"/>
</dbReference>
<dbReference type="GO" id="GO:0000981">
    <property type="term" value="F:DNA-binding transcription factor activity, RNA polymerase II-specific"/>
    <property type="evidence" value="ECO:0007669"/>
    <property type="project" value="TreeGrafter"/>
</dbReference>
<keyword evidence="3" id="KW-0677">Repeat</keyword>
<dbReference type="GO" id="GO:0005634">
    <property type="term" value="C:nucleus"/>
    <property type="evidence" value="ECO:0007669"/>
    <property type="project" value="UniProtKB-SubCell"/>
</dbReference>
<dbReference type="InterPro" id="IPR013087">
    <property type="entry name" value="Znf_C2H2_type"/>
</dbReference>
<keyword evidence="6" id="KW-0238">DNA-binding</keyword>
<accession>A0A6H5J240</accession>
<evidence type="ECO:0000256" key="9">
    <source>
        <dbReference type="PROSITE-ProRule" id="PRU00042"/>
    </source>
</evidence>
<dbReference type="EMBL" id="CADCXV010001338">
    <property type="protein sequence ID" value="CAB0043655.1"/>
    <property type="molecule type" value="Genomic_DNA"/>
</dbReference>
<organism evidence="11 12">
    <name type="scientific">Trichogramma brassicae</name>
    <dbReference type="NCBI Taxonomy" id="86971"/>
    <lineage>
        <taxon>Eukaryota</taxon>
        <taxon>Metazoa</taxon>
        <taxon>Ecdysozoa</taxon>
        <taxon>Arthropoda</taxon>
        <taxon>Hexapoda</taxon>
        <taxon>Insecta</taxon>
        <taxon>Pterygota</taxon>
        <taxon>Neoptera</taxon>
        <taxon>Endopterygota</taxon>
        <taxon>Hymenoptera</taxon>
        <taxon>Apocrita</taxon>
        <taxon>Proctotrupomorpha</taxon>
        <taxon>Chalcidoidea</taxon>
        <taxon>Trichogrammatidae</taxon>
        <taxon>Trichogramma</taxon>
    </lineage>
</organism>
<evidence type="ECO:0000313" key="12">
    <source>
        <dbReference type="Proteomes" id="UP000479190"/>
    </source>
</evidence>
<evidence type="ECO:0000256" key="4">
    <source>
        <dbReference type="ARBA" id="ARBA00022771"/>
    </source>
</evidence>
<feature type="domain" description="C2H2-type" evidence="10">
    <location>
        <begin position="36"/>
        <end position="61"/>
    </location>
</feature>
<evidence type="ECO:0000256" key="6">
    <source>
        <dbReference type="ARBA" id="ARBA00023125"/>
    </source>
</evidence>
<dbReference type="PROSITE" id="PS50157">
    <property type="entry name" value="ZINC_FINGER_C2H2_2"/>
    <property type="match status" value="2"/>
</dbReference>
<dbReference type="Gene3D" id="3.30.160.60">
    <property type="entry name" value="Classic Zinc Finger"/>
    <property type="match status" value="2"/>
</dbReference>
<gene>
    <name evidence="11" type="ORF">TBRA_LOCUS15243</name>
</gene>
<evidence type="ECO:0000256" key="8">
    <source>
        <dbReference type="ARBA" id="ARBA00037948"/>
    </source>
</evidence>
<evidence type="ECO:0000256" key="3">
    <source>
        <dbReference type="ARBA" id="ARBA00022737"/>
    </source>
</evidence>
<dbReference type="Proteomes" id="UP000479190">
    <property type="component" value="Unassembled WGS sequence"/>
</dbReference>
<evidence type="ECO:0000256" key="1">
    <source>
        <dbReference type="ARBA" id="ARBA00004123"/>
    </source>
</evidence>
<dbReference type="Pfam" id="PF12874">
    <property type="entry name" value="zf-met"/>
    <property type="match status" value="1"/>
</dbReference>